<proteinExistence type="inferred from homology"/>
<protein>
    <recommendedName>
        <fullName evidence="8">Probable membrane transporter protein</fullName>
    </recommendedName>
</protein>
<dbReference type="InterPro" id="IPR052017">
    <property type="entry name" value="TSUP"/>
</dbReference>
<gene>
    <name evidence="9" type="ORF">JOF44_003005</name>
</gene>
<feature type="transmembrane region" description="Helical" evidence="8">
    <location>
        <begin position="44"/>
        <end position="63"/>
    </location>
</feature>
<feature type="transmembrane region" description="Helical" evidence="8">
    <location>
        <begin position="98"/>
        <end position="116"/>
    </location>
</feature>
<evidence type="ECO:0000256" key="3">
    <source>
        <dbReference type="ARBA" id="ARBA00022448"/>
    </source>
</evidence>
<evidence type="ECO:0000256" key="5">
    <source>
        <dbReference type="ARBA" id="ARBA00022692"/>
    </source>
</evidence>
<keyword evidence="6 8" id="KW-1133">Transmembrane helix</keyword>
<comment type="subcellular location">
    <subcellularLocation>
        <location evidence="1 8">Cell membrane</location>
        <topology evidence="1 8">Multi-pass membrane protein</topology>
    </subcellularLocation>
</comment>
<comment type="similarity">
    <text evidence="2 8">Belongs to the 4-toluene sulfonate uptake permease (TSUP) (TC 2.A.102) family.</text>
</comment>
<evidence type="ECO:0000256" key="6">
    <source>
        <dbReference type="ARBA" id="ARBA00022989"/>
    </source>
</evidence>
<keyword evidence="7 8" id="KW-0472">Membrane</keyword>
<dbReference type="PANTHER" id="PTHR30269">
    <property type="entry name" value="TRANSMEMBRANE PROTEIN YFCA"/>
    <property type="match status" value="1"/>
</dbReference>
<accession>A0ABS4YMT0</accession>
<feature type="transmembrane region" description="Helical" evidence="8">
    <location>
        <begin position="75"/>
        <end position="92"/>
    </location>
</feature>
<feature type="transmembrane region" description="Helical" evidence="8">
    <location>
        <begin position="187"/>
        <end position="207"/>
    </location>
</feature>
<evidence type="ECO:0000313" key="9">
    <source>
        <dbReference type="EMBL" id="MBP2410102.1"/>
    </source>
</evidence>
<dbReference type="PANTHER" id="PTHR30269:SF37">
    <property type="entry name" value="MEMBRANE TRANSPORTER PROTEIN"/>
    <property type="match status" value="1"/>
</dbReference>
<dbReference type="InterPro" id="IPR002781">
    <property type="entry name" value="TM_pro_TauE-like"/>
</dbReference>
<keyword evidence="4 8" id="KW-1003">Cell membrane</keyword>
<evidence type="ECO:0000313" key="10">
    <source>
        <dbReference type="Proteomes" id="UP000698222"/>
    </source>
</evidence>
<evidence type="ECO:0000256" key="8">
    <source>
        <dbReference type="RuleBase" id="RU363041"/>
    </source>
</evidence>
<dbReference type="RefSeq" id="WP_209893147.1">
    <property type="nucleotide sequence ID" value="NZ_BAAAJV010000041.1"/>
</dbReference>
<evidence type="ECO:0000256" key="1">
    <source>
        <dbReference type="ARBA" id="ARBA00004651"/>
    </source>
</evidence>
<dbReference type="EMBL" id="JAGIOC010000001">
    <property type="protein sequence ID" value="MBP2410102.1"/>
    <property type="molecule type" value="Genomic_DNA"/>
</dbReference>
<feature type="transmembrane region" description="Helical" evidence="8">
    <location>
        <begin position="219"/>
        <end position="239"/>
    </location>
</feature>
<keyword evidence="3" id="KW-0813">Transport</keyword>
<evidence type="ECO:0000256" key="2">
    <source>
        <dbReference type="ARBA" id="ARBA00009142"/>
    </source>
</evidence>
<comment type="caution">
    <text evidence="9">The sequence shown here is derived from an EMBL/GenBank/DDBJ whole genome shotgun (WGS) entry which is preliminary data.</text>
</comment>
<evidence type="ECO:0000256" key="4">
    <source>
        <dbReference type="ARBA" id="ARBA00022475"/>
    </source>
</evidence>
<keyword evidence="10" id="KW-1185">Reference proteome</keyword>
<reference evidence="9 10" key="1">
    <citation type="submission" date="2021-03" db="EMBL/GenBank/DDBJ databases">
        <title>Sequencing the genomes of 1000 actinobacteria strains.</title>
        <authorList>
            <person name="Klenk H.-P."/>
        </authorList>
    </citation>
    <scope>NUCLEOTIDE SEQUENCE [LARGE SCALE GENOMIC DNA]</scope>
    <source>
        <strain evidence="9 10">DSM 14564</strain>
    </source>
</reference>
<sequence>MPVLDLVLLAVIIGVGAGFQRLTGMGFALVATPFLVLTLGPFEGVLVTNLCGIVSALLNLTLVHRDVQWRRLARFTPFSLLGIVAGTLVLLVLPTDPLAILVGVLILLAIGVTVLFRSGEVRDSLPVSSGFGAASGFMNVTAGVGGPALAVYAVATGWSHRHFAASAQAHFALISILSLAAKGSLPSMPVAGWVVTILAILVGIGVGERLAGRFAERTLMRLVIILATGGAVMTIGQALV</sequence>
<dbReference type="Pfam" id="PF01925">
    <property type="entry name" value="TauE"/>
    <property type="match status" value="1"/>
</dbReference>
<organism evidence="9 10">
    <name type="scientific">Brachybacterium fresconis</name>
    <dbReference type="NCBI Taxonomy" id="173363"/>
    <lineage>
        <taxon>Bacteria</taxon>
        <taxon>Bacillati</taxon>
        <taxon>Actinomycetota</taxon>
        <taxon>Actinomycetes</taxon>
        <taxon>Micrococcales</taxon>
        <taxon>Dermabacteraceae</taxon>
        <taxon>Brachybacterium</taxon>
    </lineage>
</organism>
<evidence type="ECO:0000256" key="7">
    <source>
        <dbReference type="ARBA" id="ARBA00023136"/>
    </source>
</evidence>
<keyword evidence="5 8" id="KW-0812">Transmembrane</keyword>
<dbReference type="Proteomes" id="UP000698222">
    <property type="component" value="Unassembled WGS sequence"/>
</dbReference>
<name>A0ABS4YMT0_9MICO</name>